<protein>
    <recommendedName>
        <fullName evidence="4">Seminal fluid protein</fullName>
    </recommendedName>
</protein>
<feature type="signal peptide" evidence="1">
    <location>
        <begin position="1"/>
        <end position="17"/>
    </location>
</feature>
<accession>A0A0Q9VYL0</accession>
<dbReference type="OrthoDB" id="8022954at2759"/>
<evidence type="ECO:0000256" key="1">
    <source>
        <dbReference type="SAM" id="SignalP"/>
    </source>
</evidence>
<dbReference type="Proteomes" id="UP000008792">
    <property type="component" value="Unassembled WGS sequence"/>
</dbReference>
<gene>
    <name evidence="2" type="primary">Dvir\GJ26787</name>
    <name evidence="2" type="ORF">Dvir_GJ26787</name>
</gene>
<evidence type="ECO:0000313" key="2">
    <source>
        <dbReference type="EMBL" id="KRF77730.1"/>
    </source>
</evidence>
<name>A0A0Q9VYL0_DROVI</name>
<keyword evidence="1" id="KW-0732">Signal</keyword>
<reference evidence="2 3" key="1">
    <citation type="journal article" date="2007" name="Nature">
        <title>Evolution of genes and genomes on the Drosophila phylogeny.</title>
        <authorList>
            <consortium name="Drosophila 12 Genomes Consortium"/>
            <person name="Clark A.G."/>
            <person name="Eisen M.B."/>
            <person name="Smith D.R."/>
            <person name="Bergman C.M."/>
            <person name="Oliver B."/>
            <person name="Markow T.A."/>
            <person name="Kaufman T.C."/>
            <person name="Kellis M."/>
            <person name="Gelbart W."/>
            <person name="Iyer V.N."/>
            <person name="Pollard D.A."/>
            <person name="Sackton T.B."/>
            <person name="Larracuente A.M."/>
            <person name="Singh N.D."/>
            <person name="Abad J.P."/>
            <person name="Abt D.N."/>
            <person name="Adryan B."/>
            <person name="Aguade M."/>
            <person name="Akashi H."/>
            <person name="Anderson W.W."/>
            <person name="Aquadro C.F."/>
            <person name="Ardell D.H."/>
            <person name="Arguello R."/>
            <person name="Artieri C.G."/>
            <person name="Barbash D.A."/>
            <person name="Barker D."/>
            <person name="Barsanti P."/>
            <person name="Batterham P."/>
            <person name="Batzoglou S."/>
            <person name="Begun D."/>
            <person name="Bhutkar A."/>
            <person name="Blanco E."/>
            <person name="Bosak S.A."/>
            <person name="Bradley R.K."/>
            <person name="Brand A.D."/>
            <person name="Brent M.R."/>
            <person name="Brooks A.N."/>
            <person name="Brown R.H."/>
            <person name="Butlin R.K."/>
            <person name="Caggese C."/>
            <person name="Calvi B.R."/>
            <person name="Bernardo de Carvalho A."/>
            <person name="Caspi A."/>
            <person name="Castrezana S."/>
            <person name="Celniker S.E."/>
            <person name="Chang J.L."/>
            <person name="Chapple C."/>
            <person name="Chatterji S."/>
            <person name="Chinwalla A."/>
            <person name="Civetta A."/>
            <person name="Clifton S.W."/>
            <person name="Comeron J.M."/>
            <person name="Costello J.C."/>
            <person name="Coyne J.A."/>
            <person name="Daub J."/>
            <person name="David R.G."/>
            <person name="Delcher A.L."/>
            <person name="Delehaunty K."/>
            <person name="Do C.B."/>
            <person name="Ebling H."/>
            <person name="Edwards K."/>
            <person name="Eickbush T."/>
            <person name="Evans J.D."/>
            <person name="Filipski A."/>
            <person name="Findeiss S."/>
            <person name="Freyhult E."/>
            <person name="Fulton L."/>
            <person name="Fulton R."/>
            <person name="Garcia A.C."/>
            <person name="Gardiner A."/>
            <person name="Garfield D.A."/>
            <person name="Garvin B.E."/>
            <person name="Gibson G."/>
            <person name="Gilbert D."/>
            <person name="Gnerre S."/>
            <person name="Godfrey J."/>
            <person name="Good R."/>
            <person name="Gotea V."/>
            <person name="Gravely B."/>
            <person name="Greenberg A.J."/>
            <person name="Griffiths-Jones S."/>
            <person name="Gross S."/>
            <person name="Guigo R."/>
            <person name="Gustafson E.A."/>
            <person name="Haerty W."/>
            <person name="Hahn M.W."/>
            <person name="Halligan D.L."/>
            <person name="Halpern A.L."/>
            <person name="Halter G.M."/>
            <person name="Han M.V."/>
            <person name="Heger A."/>
            <person name="Hillier L."/>
            <person name="Hinrichs A.S."/>
            <person name="Holmes I."/>
            <person name="Hoskins R.A."/>
            <person name="Hubisz M.J."/>
            <person name="Hultmark D."/>
            <person name="Huntley M.A."/>
            <person name="Jaffe D.B."/>
            <person name="Jagadeeshan S."/>
            <person name="Jeck W.R."/>
            <person name="Johnson J."/>
            <person name="Jones C.D."/>
            <person name="Jordan W.C."/>
            <person name="Karpen G.H."/>
            <person name="Kataoka E."/>
            <person name="Keightley P.D."/>
            <person name="Kheradpour P."/>
            <person name="Kirkness E.F."/>
            <person name="Koerich L.B."/>
            <person name="Kristiansen K."/>
            <person name="Kudrna D."/>
            <person name="Kulathinal R.J."/>
            <person name="Kumar S."/>
            <person name="Kwok R."/>
            <person name="Lander E."/>
            <person name="Langley C.H."/>
            <person name="Lapoint R."/>
            <person name="Lazzaro B.P."/>
            <person name="Lee S.J."/>
            <person name="Levesque L."/>
            <person name="Li R."/>
            <person name="Lin C.F."/>
            <person name="Lin M.F."/>
            <person name="Lindblad-Toh K."/>
            <person name="Llopart A."/>
            <person name="Long M."/>
            <person name="Low L."/>
            <person name="Lozovsky E."/>
            <person name="Lu J."/>
            <person name="Luo M."/>
            <person name="Machado C.A."/>
            <person name="Makalowski W."/>
            <person name="Marzo M."/>
            <person name="Matsuda M."/>
            <person name="Matzkin L."/>
            <person name="McAllister B."/>
            <person name="McBride C.S."/>
            <person name="McKernan B."/>
            <person name="McKernan K."/>
            <person name="Mendez-Lago M."/>
            <person name="Minx P."/>
            <person name="Mollenhauer M.U."/>
            <person name="Montooth K."/>
            <person name="Mount S.M."/>
            <person name="Mu X."/>
            <person name="Myers E."/>
            <person name="Negre B."/>
            <person name="Newfeld S."/>
            <person name="Nielsen R."/>
            <person name="Noor M.A."/>
            <person name="O'Grady P."/>
            <person name="Pachter L."/>
            <person name="Papaceit M."/>
            <person name="Parisi M.J."/>
            <person name="Parisi M."/>
            <person name="Parts L."/>
            <person name="Pedersen J.S."/>
            <person name="Pesole G."/>
            <person name="Phillippy A.M."/>
            <person name="Ponting C.P."/>
            <person name="Pop M."/>
            <person name="Porcelli D."/>
            <person name="Powell J.R."/>
            <person name="Prohaska S."/>
            <person name="Pruitt K."/>
            <person name="Puig M."/>
            <person name="Quesneville H."/>
            <person name="Ram K.R."/>
            <person name="Rand D."/>
            <person name="Rasmussen M.D."/>
            <person name="Reed L.K."/>
            <person name="Reenan R."/>
            <person name="Reily A."/>
            <person name="Remington K.A."/>
            <person name="Rieger T.T."/>
            <person name="Ritchie M.G."/>
            <person name="Robin C."/>
            <person name="Rogers Y.H."/>
            <person name="Rohde C."/>
            <person name="Rozas J."/>
            <person name="Rubenfield M.J."/>
            <person name="Ruiz A."/>
            <person name="Russo S."/>
            <person name="Salzberg S.L."/>
            <person name="Sanchez-Gracia A."/>
            <person name="Saranga D.J."/>
            <person name="Sato H."/>
            <person name="Schaeffer S.W."/>
            <person name="Schatz M.C."/>
            <person name="Schlenke T."/>
            <person name="Schwartz R."/>
            <person name="Segarra C."/>
            <person name="Singh R.S."/>
            <person name="Sirot L."/>
            <person name="Sirota M."/>
            <person name="Sisneros N.B."/>
            <person name="Smith C.D."/>
            <person name="Smith T.F."/>
            <person name="Spieth J."/>
            <person name="Stage D.E."/>
            <person name="Stark A."/>
            <person name="Stephan W."/>
            <person name="Strausberg R.L."/>
            <person name="Strempel S."/>
            <person name="Sturgill D."/>
            <person name="Sutton G."/>
            <person name="Sutton G.G."/>
            <person name="Tao W."/>
            <person name="Teichmann S."/>
            <person name="Tobari Y.N."/>
            <person name="Tomimura Y."/>
            <person name="Tsolas J.M."/>
            <person name="Valente V.L."/>
            <person name="Venter E."/>
            <person name="Venter J.C."/>
            <person name="Vicario S."/>
            <person name="Vieira F.G."/>
            <person name="Vilella A.J."/>
            <person name="Villasante A."/>
            <person name="Walenz B."/>
            <person name="Wang J."/>
            <person name="Wasserman M."/>
            <person name="Watts T."/>
            <person name="Wilson D."/>
            <person name="Wilson R.K."/>
            <person name="Wing R.A."/>
            <person name="Wolfner M.F."/>
            <person name="Wong A."/>
            <person name="Wong G.K."/>
            <person name="Wu C.I."/>
            <person name="Wu G."/>
            <person name="Yamamoto D."/>
            <person name="Yang H.P."/>
            <person name="Yang S.P."/>
            <person name="Yorke J.A."/>
            <person name="Yoshida K."/>
            <person name="Zdobnov E."/>
            <person name="Zhang P."/>
            <person name="Zhang Y."/>
            <person name="Zimin A.V."/>
            <person name="Baldwin J."/>
            <person name="Abdouelleil A."/>
            <person name="Abdulkadir J."/>
            <person name="Abebe A."/>
            <person name="Abera B."/>
            <person name="Abreu J."/>
            <person name="Acer S.C."/>
            <person name="Aftuck L."/>
            <person name="Alexander A."/>
            <person name="An P."/>
            <person name="Anderson E."/>
            <person name="Anderson S."/>
            <person name="Arachi H."/>
            <person name="Azer M."/>
            <person name="Bachantsang P."/>
            <person name="Barry A."/>
            <person name="Bayul T."/>
            <person name="Berlin A."/>
            <person name="Bessette D."/>
            <person name="Bloom T."/>
            <person name="Blye J."/>
            <person name="Boguslavskiy L."/>
            <person name="Bonnet C."/>
            <person name="Boukhgalter B."/>
            <person name="Bourzgui I."/>
            <person name="Brown A."/>
            <person name="Cahill P."/>
            <person name="Channer S."/>
            <person name="Cheshatsang Y."/>
            <person name="Chuda L."/>
            <person name="Citroen M."/>
            <person name="Collymore A."/>
            <person name="Cooke P."/>
            <person name="Costello M."/>
            <person name="D'Aco K."/>
            <person name="Daza R."/>
            <person name="De Haan G."/>
            <person name="DeGray S."/>
            <person name="DeMaso C."/>
            <person name="Dhargay N."/>
            <person name="Dooley K."/>
            <person name="Dooley E."/>
            <person name="Doricent M."/>
            <person name="Dorje P."/>
            <person name="Dorjee K."/>
            <person name="Dupes A."/>
            <person name="Elong R."/>
            <person name="Falk J."/>
            <person name="Farina A."/>
            <person name="Faro S."/>
            <person name="Ferguson D."/>
            <person name="Fisher S."/>
            <person name="Foley C.D."/>
            <person name="Franke A."/>
            <person name="Friedrich D."/>
            <person name="Gadbois L."/>
            <person name="Gearin G."/>
            <person name="Gearin C.R."/>
            <person name="Giannoukos G."/>
            <person name="Goode T."/>
            <person name="Graham J."/>
            <person name="Grandbois E."/>
            <person name="Grewal S."/>
            <person name="Gyaltsen K."/>
            <person name="Hafez N."/>
            <person name="Hagos B."/>
            <person name="Hall J."/>
            <person name="Henson C."/>
            <person name="Hollinger A."/>
            <person name="Honan T."/>
            <person name="Huard M.D."/>
            <person name="Hughes L."/>
            <person name="Hurhula B."/>
            <person name="Husby M.E."/>
            <person name="Kamat A."/>
            <person name="Kanga B."/>
            <person name="Kashin S."/>
            <person name="Khazanovich D."/>
            <person name="Kisner P."/>
            <person name="Lance K."/>
            <person name="Lara M."/>
            <person name="Lee W."/>
            <person name="Lennon N."/>
            <person name="Letendre F."/>
            <person name="LeVine R."/>
            <person name="Lipovsky A."/>
            <person name="Liu X."/>
            <person name="Liu J."/>
            <person name="Liu S."/>
            <person name="Lokyitsang T."/>
            <person name="Lokyitsang Y."/>
            <person name="Lubonja R."/>
            <person name="Lui A."/>
            <person name="MacDonald P."/>
            <person name="Magnisalis V."/>
            <person name="Maru K."/>
            <person name="Matthews C."/>
            <person name="McCusker W."/>
            <person name="McDonough S."/>
            <person name="Mehta T."/>
            <person name="Meldrim J."/>
            <person name="Meneus L."/>
            <person name="Mihai O."/>
            <person name="Mihalev A."/>
            <person name="Mihova T."/>
            <person name="Mittelman R."/>
            <person name="Mlenga V."/>
            <person name="Montmayeur A."/>
            <person name="Mulrain L."/>
            <person name="Navidi A."/>
            <person name="Naylor J."/>
            <person name="Negash T."/>
            <person name="Nguyen T."/>
            <person name="Nguyen N."/>
            <person name="Nicol R."/>
            <person name="Norbu C."/>
            <person name="Norbu N."/>
            <person name="Novod N."/>
            <person name="O'Neill B."/>
            <person name="Osman S."/>
            <person name="Markiewicz E."/>
            <person name="Oyono O.L."/>
            <person name="Patti C."/>
            <person name="Phunkhang P."/>
            <person name="Pierre F."/>
            <person name="Priest M."/>
            <person name="Raghuraman S."/>
            <person name="Rege F."/>
            <person name="Reyes R."/>
            <person name="Rise C."/>
            <person name="Rogov P."/>
            <person name="Ross K."/>
            <person name="Ryan E."/>
            <person name="Settipalli S."/>
            <person name="Shea T."/>
            <person name="Sherpa N."/>
            <person name="Shi L."/>
            <person name="Shih D."/>
            <person name="Sparrow T."/>
            <person name="Spaulding J."/>
            <person name="Stalker J."/>
            <person name="Stange-Thomann N."/>
            <person name="Stavropoulos S."/>
            <person name="Stone C."/>
            <person name="Strader C."/>
            <person name="Tesfaye S."/>
            <person name="Thomson T."/>
            <person name="Thoulutsang Y."/>
            <person name="Thoulutsang D."/>
            <person name="Topham K."/>
            <person name="Topping I."/>
            <person name="Tsamla T."/>
            <person name="Vassiliev H."/>
            <person name="Vo A."/>
            <person name="Wangchuk T."/>
            <person name="Wangdi T."/>
            <person name="Weiand M."/>
            <person name="Wilkinson J."/>
            <person name="Wilson A."/>
            <person name="Yadav S."/>
            <person name="Young G."/>
            <person name="Yu Q."/>
            <person name="Zembek L."/>
            <person name="Zhong D."/>
            <person name="Zimmer A."/>
            <person name="Zwirko Z."/>
            <person name="Jaffe D.B."/>
            <person name="Alvarez P."/>
            <person name="Brockman W."/>
            <person name="Butler J."/>
            <person name="Chin C."/>
            <person name="Gnerre S."/>
            <person name="Grabherr M."/>
            <person name="Kleber M."/>
            <person name="Mauceli E."/>
            <person name="MacCallum I."/>
        </authorList>
    </citation>
    <scope>NUCLEOTIDE SEQUENCE [LARGE SCALE GENOMIC DNA]</scope>
    <source>
        <strain evidence="3">Tucson 15010-1051.87</strain>
    </source>
</reference>
<dbReference type="Pfam" id="PF06477">
    <property type="entry name" value="DUF1091"/>
    <property type="match status" value="1"/>
</dbReference>
<dbReference type="InParanoid" id="A0A0Q9VYL0"/>
<dbReference type="AlphaFoldDB" id="A0A0Q9VYL0"/>
<evidence type="ECO:0008006" key="4">
    <source>
        <dbReference type="Google" id="ProtNLM"/>
    </source>
</evidence>
<dbReference type="eggNOG" id="ENOG502T956">
    <property type="taxonomic scope" value="Eukaryota"/>
</dbReference>
<dbReference type="EMBL" id="CH940667">
    <property type="protein sequence ID" value="KRF77730.1"/>
    <property type="molecule type" value="Genomic_DNA"/>
</dbReference>
<dbReference type="InterPro" id="IPR010512">
    <property type="entry name" value="DUF1091"/>
</dbReference>
<evidence type="ECO:0000313" key="3">
    <source>
        <dbReference type="Proteomes" id="UP000008792"/>
    </source>
</evidence>
<feature type="chain" id="PRO_5006386284" description="Seminal fluid protein" evidence="1">
    <location>
        <begin position="18"/>
        <end position="126"/>
    </location>
</feature>
<dbReference type="PANTHER" id="PTHR20898:SF0">
    <property type="entry name" value="DAEDALUS ON 3-RELATED"/>
    <property type="match status" value="1"/>
</dbReference>
<keyword evidence="3" id="KW-1185">Reference proteome</keyword>
<proteinExistence type="predicted"/>
<organism evidence="2 3">
    <name type="scientific">Drosophila virilis</name>
    <name type="common">Fruit fly</name>
    <dbReference type="NCBI Taxonomy" id="7244"/>
    <lineage>
        <taxon>Eukaryota</taxon>
        <taxon>Metazoa</taxon>
        <taxon>Ecdysozoa</taxon>
        <taxon>Arthropoda</taxon>
        <taxon>Hexapoda</taxon>
        <taxon>Insecta</taxon>
        <taxon>Pterygota</taxon>
        <taxon>Neoptera</taxon>
        <taxon>Endopterygota</taxon>
        <taxon>Diptera</taxon>
        <taxon>Brachycera</taxon>
        <taxon>Muscomorpha</taxon>
        <taxon>Ephydroidea</taxon>
        <taxon>Drosophilidae</taxon>
        <taxon>Drosophila</taxon>
    </lineage>
</organism>
<sequence length="126" mass="14437">MFKILLLLFLAATPTDSVRFKLTGLECQVVDPKFCAFENCIIKPVSRGIKEINGKIILLQLPIHFEVTRRGYIKHMLYAGDIDGCRFWLGKRRNPIASSIYKSLRLDVFTNINHSCPYNVSSFVIE</sequence>
<dbReference type="PANTHER" id="PTHR20898">
    <property type="entry name" value="DAEDALUS ON 3-RELATED-RELATED"/>
    <property type="match status" value="1"/>
</dbReference>